<evidence type="ECO:0000313" key="1">
    <source>
        <dbReference type="EMBL" id="EEF14659.1"/>
    </source>
</evidence>
<keyword evidence="2" id="KW-1185">Reference proteome</keyword>
<reference evidence="1 2" key="1">
    <citation type="submission" date="2008-08" db="EMBL/GenBank/DDBJ databases">
        <authorList>
            <person name="Madupu R."/>
            <person name="Durkin A.S."/>
            <person name="Torralba M."/>
            <person name="Methe B."/>
            <person name="Sutton G.G."/>
            <person name="Strausberg R.L."/>
            <person name="Nelson K.E."/>
        </authorList>
    </citation>
    <scope>NUCLEOTIDE SEQUENCE [LARGE SCALE GENOMIC DNA]</scope>
    <source>
        <strain evidence="1 2">RM3267</strain>
    </source>
</reference>
<dbReference type="AlphaFoldDB" id="B9CZZ0"/>
<protein>
    <submittedName>
        <fullName evidence="1">Uncharacterized protein</fullName>
    </submittedName>
</protein>
<name>B9CZZ0_CAMRE</name>
<comment type="caution">
    <text evidence="1">The sequence shown here is derived from an EMBL/GenBank/DDBJ whole genome shotgun (WGS) entry which is preliminary data.</text>
</comment>
<evidence type="ECO:0000313" key="2">
    <source>
        <dbReference type="Proteomes" id="UP000003082"/>
    </source>
</evidence>
<dbReference type="STRING" id="553218.CAMRE0001_1298"/>
<sequence>MVGKIYSRGDGFDGAVSARLNLRRQPLSPSPLTICIAEK</sequence>
<dbReference type="EMBL" id="ACFU01000005">
    <property type="protein sequence ID" value="EEF14659.1"/>
    <property type="molecule type" value="Genomic_DNA"/>
</dbReference>
<organism evidence="1 2">
    <name type="scientific">Campylobacter rectus RM3267</name>
    <dbReference type="NCBI Taxonomy" id="553218"/>
    <lineage>
        <taxon>Bacteria</taxon>
        <taxon>Pseudomonadati</taxon>
        <taxon>Campylobacterota</taxon>
        <taxon>Epsilonproteobacteria</taxon>
        <taxon>Campylobacterales</taxon>
        <taxon>Campylobacteraceae</taxon>
        <taxon>Campylobacter</taxon>
    </lineage>
</organism>
<gene>
    <name evidence="1" type="ORF">CAMRE0001_1298</name>
</gene>
<dbReference type="Proteomes" id="UP000003082">
    <property type="component" value="Unassembled WGS sequence"/>
</dbReference>
<accession>B9CZZ0</accession>
<proteinExistence type="predicted"/>